<dbReference type="Proteomes" id="UP000606194">
    <property type="component" value="Unassembled WGS sequence"/>
</dbReference>
<feature type="domain" description="AB hydrolase-1" evidence="2">
    <location>
        <begin position="7"/>
        <end position="64"/>
    </location>
</feature>
<dbReference type="PANTHER" id="PTHR43329">
    <property type="entry name" value="EPOXIDE HYDROLASE"/>
    <property type="match status" value="1"/>
</dbReference>
<accession>A0A918GE94</accession>
<reference evidence="3" key="1">
    <citation type="journal article" date="2014" name="Int. J. Syst. Evol. Microbiol.">
        <title>Complete genome sequence of Corynebacterium casei LMG S-19264T (=DSM 44701T), isolated from a smear-ripened cheese.</title>
        <authorList>
            <consortium name="US DOE Joint Genome Institute (JGI-PGF)"/>
            <person name="Walter F."/>
            <person name="Albersmeier A."/>
            <person name="Kalinowski J."/>
            <person name="Ruckert C."/>
        </authorList>
    </citation>
    <scope>NUCLEOTIDE SEQUENCE</scope>
    <source>
        <strain evidence="3">JCM 4386</strain>
    </source>
</reference>
<dbReference type="EMBL" id="BMTL01000068">
    <property type="protein sequence ID" value="GGS30874.1"/>
    <property type="molecule type" value="Genomic_DNA"/>
</dbReference>
<sequence length="143" mass="15463">MGGSGSPVVLLHGFPQTQPMWRHEAADHTVICPDLRGYGASAKPADSDPETYSKRTTAGDVVRLAQMIQASTEPSSYTSSTPGPRRRTRSPPTSAATTSPRPRRPCQNAWAGDLRHRTAPCGHSMAEEDPELIADEIRSLADR</sequence>
<dbReference type="Gene3D" id="3.40.50.1820">
    <property type="entry name" value="alpha/beta hydrolase"/>
    <property type="match status" value="1"/>
</dbReference>
<gene>
    <name evidence="3" type="ORF">GCM10010269_81830</name>
</gene>
<reference evidence="3" key="2">
    <citation type="submission" date="2020-09" db="EMBL/GenBank/DDBJ databases">
        <authorList>
            <person name="Sun Q."/>
            <person name="Ohkuma M."/>
        </authorList>
    </citation>
    <scope>NUCLEOTIDE SEQUENCE</scope>
    <source>
        <strain evidence="3">JCM 4386</strain>
    </source>
</reference>
<organism evidence="3 4">
    <name type="scientific">Streptomyces humidus</name>
    <dbReference type="NCBI Taxonomy" id="52259"/>
    <lineage>
        <taxon>Bacteria</taxon>
        <taxon>Bacillati</taxon>
        <taxon>Actinomycetota</taxon>
        <taxon>Actinomycetes</taxon>
        <taxon>Kitasatosporales</taxon>
        <taxon>Streptomycetaceae</taxon>
        <taxon>Streptomyces</taxon>
    </lineage>
</organism>
<protein>
    <recommendedName>
        <fullName evidence="2">AB hydrolase-1 domain-containing protein</fullName>
    </recommendedName>
</protein>
<dbReference type="InterPro" id="IPR000073">
    <property type="entry name" value="AB_hydrolase_1"/>
</dbReference>
<evidence type="ECO:0000259" key="2">
    <source>
        <dbReference type="Pfam" id="PF00561"/>
    </source>
</evidence>
<feature type="compositionally biased region" description="Low complexity" evidence="1">
    <location>
        <begin position="90"/>
        <end position="100"/>
    </location>
</feature>
<feature type="region of interest" description="Disordered" evidence="1">
    <location>
        <begin position="35"/>
        <end position="143"/>
    </location>
</feature>
<dbReference type="InterPro" id="IPR029058">
    <property type="entry name" value="AB_hydrolase_fold"/>
</dbReference>
<dbReference type="AlphaFoldDB" id="A0A918GE94"/>
<feature type="compositionally biased region" description="Low complexity" evidence="1">
    <location>
        <begin position="70"/>
        <end position="83"/>
    </location>
</feature>
<dbReference type="Pfam" id="PF00561">
    <property type="entry name" value="Abhydrolase_1"/>
    <property type="match status" value="1"/>
</dbReference>
<dbReference type="SUPFAM" id="SSF53474">
    <property type="entry name" value="alpha/beta-Hydrolases"/>
    <property type="match status" value="1"/>
</dbReference>
<comment type="caution">
    <text evidence="3">The sequence shown here is derived from an EMBL/GenBank/DDBJ whole genome shotgun (WGS) entry which is preliminary data.</text>
</comment>
<evidence type="ECO:0000313" key="3">
    <source>
        <dbReference type="EMBL" id="GGS30874.1"/>
    </source>
</evidence>
<evidence type="ECO:0000313" key="4">
    <source>
        <dbReference type="Proteomes" id="UP000606194"/>
    </source>
</evidence>
<name>A0A918GE94_9ACTN</name>
<dbReference type="GO" id="GO:0003824">
    <property type="term" value="F:catalytic activity"/>
    <property type="evidence" value="ECO:0007669"/>
    <property type="project" value="UniProtKB-ARBA"/>
</dbReference>
<evidence type="ECO:0000256" key="1">
    <source>
        <dbReference type="SAM" id="MobiDB-lite"/>
    </source>
</evidence>
<proteinExistence type="predicted"/>
<keyword evidence="4" id="KW-1185">Reference proteome</keyword>